<sequence>MAENTNRYSSFAPERYGAYAKWFVDGKDYFYAVSEAILHAKETIFIMDWWLSPEVYLRRPPSENQEFRLDRLLKKKAEEGVIVNIMVYKEVSMALTIDSHYTKFTLQALHPNITVQRHPDHGAGGTMFWAHHEKICLIDTKIAFLGGLDLCYGRFDTHSHRLADYHYDPANNTWPGQDYSNPRVKDFANVSQYYQELINRKYVARMPWHDIALCITGPPVEDVERHFVDRWNFIKSEKGMQKKDMAFLSYVFKEKNPDYANAKGSCKIQVLRSGGQWSSGIETEHSIYTAYLENIRNAKHFIYIENQFFVSSTIDSETYEIKNKIAQALVERIIRANQENTKFRVIVAMPLLPAFESEVNASDANTIRLVMDWQYRTIGRGGSSIFEKLAEARINPSDYITFYGLRNYDMIRNPYSDSNAMNELSGDEISSRFDRLLLGDNRYSQNRLDSKPLSNYVTRHEVIPEPHQTNMVTTYDVILSNAYPQTCNTTVNNTMQTSNMVTNYEHKEGEYVTELTYIHSKLMIVDDRIVICGSANINDRSMLGNRDSEIAVIIEDQEEVPSFMNGEQYMASKFAHTLRCAIFKEHVGLLHDDTKSKNELQDPMKPSAQIPGTEPHFQMPTPERPLDYGNQFPMPMPMPAPMSMPMPMPMPAPGGQFDYQSSDSSHRMFSAHALGDKIQRHFHRGNNETQAPQVPQAPPQQAPQSNDNPVMDPLSDRFFNDVWTKTATTNTEIYRMVFRCVPDDTVTNWTEYTGFVPNSNLVMTGHSALKTKSNEEIKEILSKVRGHLVVFPTKFLQNENLSATAFSKESFVPLGVFI</sequence>
<dbReference type="GO" id="GO:0035556">
    <property type="term" value="P:intracellular signal transduction"/>
    <property type="evidence" value="ECO:0007669"/>
    <property type="project" value="InterPro"/>
</dbReference>
<evidence type="ECO:0000256" key="6">
    <source>
        <dbReference type="SAM" id="MobiDB-lite"/>
    </source>
</evidence>
<evidence type="ECO:0000259" key="7">
    <source>
        <dbReference type="PROSITE" id="PS50035"/>
    </source>
</evidence>
<keyword evidence="4" id="KW-0442">Lipid degradation</keyword>
<dbReference type="SMART" id="SM00155">
    <property type="entry name" value="PLDc"/>
    <property type="match status" value="2"/>
</dbReference>
<dbReference type="EMBL" id="MCFE01000078">
    <property type="protein sequence ID" value="ORY00757.1"/>
    <property type="molecule type" value="Genomic_DNA"/>
</dbReference>
<evidence type="ECO:0000256" key="1">
    <source>
        <dbReference type="ARBA" id="ARBA00012027"/>
    </source>
</evidence>
<dbReference type="CDD" id="cd09141">
    <property type="entry name" value="PLDc_vPLD1_2_yPLD_like_2"/>
    <property type="match status" value="1"/>
</dbReference>
<dbReference type="EC" id="3.1.4.4" evidence="1"/>
<reference evidence="8 9" key="1">
    <citation type="submission" date="2016-07" db="EMBL/GenBank/DDBJ databases">
        <title>Pervasive Adenine N6-methylation of Active Genes in Fungi.</title>
        <authorList>
            <consortium name="DOE Joint Genome Institute"/>
            <person name="Mondo S.J."/>
            <person name="Dannebaum R.O."/>
            <person name="Kuo R.C."/>
            <person name="Labutti K."/>
            <person name="Haridas S."/>
            <person name="Kuo A."/>
            <person name="Salamov A."/>
            <person name="Ahrendt S.R."/>
            <person name="Lipzen A."/>
            <person name="Sullivan W."/>
            <person name="Andreopoulos W.B."/>
            <person name="Clum A."/>
            <person name="Lindquist E."/>
            <person name="Daum C."/>
            <person name="Ramamoorthy G.K."/>
            <person name="Gryganskyi A."/>
            <person name="Culley D."/>
            <person name="Magnuson J.K."/>
            <person name="James T.Y."/>
            <person name="O'Malley M.A."/>
            <person name="Stajich J.E."/>
            <person name="Spatafora J.W."/>
            <person name="Visel A."/>
            <person name="Grigoriev I.V."/>
        </authorList>
    </citation>
    <scope>NUCLEOTIDE SEQUENCE [LARGE SCALE GENOMIC DNA]</scope>
    <source>
        <strain evidence="8 9">CBS 931.73</strain>
    </source>
</reference>
<dbReference type="GO" id="GO:0009395">
    <property type="term" value="P:phospholipid catabolic process"/>
    <property type="evidence" value="ECO:0007669"/>
    <property type="project" value="TreeGrafter"/>
</dbReference>
<dbReference type="PROSITE" id="PS50035">
    <property type="entry name" value="PLD"/>
    <property type="match status" value="2"/>
</dbReference>
<feature type="region of interest" description="Disordered" evidence="6">
    <location>
        <begin position="596"/>
        <end position="622"/>
    </location>
</feature>
<feature type="domain" description="PLD phosphodiesterase" evidence="7">
    <location>
        <begin position="514"/>
        <end position="541"/>
    </location>
</feature>
<comment type="caution">
    <text evidence="8">The sequence shown here is derived from an EMBL/GenBank/DDBJ whole genome shotgun (WGS) entry which is preliminary data.</text>
</comment>
<evidence type="ECO:0000256" key="4">
    <source>
        <dbReference type="ARBA" id="ARBA00022963"/>
    </source>
</evidence>
<dbReference type="InterPro" id="IPR025202">
    <property type="entry name" value="PLD-like_dom"/>
</dbReference>
<keyword evidence="9" id="KW-1185">Reference proteome</keyword>
<accession>A0A1Y1YSM9</accession>
<dbReference type="InterPro" id="IPR016555">
    <property type="entry name" value="PLipase_D_euk"/>
</dbReference>
<organism evidence="8 9">
    <name type="scientific">Basidiobolus meristosporus CBS 931.73</name>
    <dbReference type="NCBI Taxonomy" id="1314790"/>
    <lineage>
        <taxon>Eukaryota</taxon>
        <taxon>Fungi</taxon>
        <taxon>Fungi incertae sedis</taxon>
        <taxon>Zoopagomycota</taxon>
        <taxon>Entomophthoromycotina</taxon>
        <taxon>Basidiobolomycetes</taxon>
        <taxon>Basidiobolales</taxon>
        <taxon>Basidiobolaceae</taxon>
        <taxon>Basidiobolus</taxon>
    </lineage>
</organism>
<dbReference type="Pfam" id="PF13091">
    <property type="entry name" value="PLDc_2"/>
    <property type="match status" value="1"/>
</dbReference>
<dbReference type="Pfam" id="PF00614">
    <property type="entry name" value="PLDc"/>
    <property type="match status" value="1"/>
</dbReference>
<evidence type="ECO:0000313" key="9">
    <source>
        <dbReference type="Proteomes" id="UP000193498"/>
    </source>
</evidence>
<dbReference type="SUPFAM" id="SSF56024">
    <property type="entry name" value="Phospholipase D/nuclease"/>
    <property type="match status" value="2"/>
</dbReference>
<dbReference type="CDD" id="cd09138">
    <property type="entry name" value="PLDc_vPLD1_2_yPLD_like_1"/>
    <property type="match status" value="1"/>
</dbReference>
<name>A0A1Y1YSM9_9FUNG</name>
<evidence type="ECO:0000256" key="2">
    <source>
        <dbReference type="ARBA" id="ARBA00022737"/>
    </source>
</evidence>
<dbReference type="GO" id="GO:0006654">
    <property type="term" value="P:phosphatidic acid biosynthetic process"/>
    <property type="evidence" value="ECO:0007669"/>
    <property type="project" value="InterPro"/>
</dbReference>
<evidence type="ECO:0000313" key="8">
    <source>
        <dbReference type="EMBL" id="ORY00757.1"/>
    </source>
</evidence>
<keyword evidence="3" id="KW-0378">Hydrolase</keyword>
<keyword evidence="2" id="KW-0677">Repeat</keyword>
<evidence type="ECO:0000256" key="3">
    <source>
        <dbReference type="ARBA" id="ARBA00022801"/>
    </source>
</evidence>
<dbReference type="STRING" id="1314790.A0A1Y1YSM9"/>
<dbReference type="GO" id="GO:0004630">
    <property type="term" value="F:phospholipase D activity"/>
    <property type="evidence" value="ECO:0007669"/>
    <property type="project" value="UniProtKB-EC"/>
</dbReference>
<dbReference type="PANTHER" id="PTHR18896:SF186">
    <property type="entry name" value="PHOSPHOLIPASE D"/>
    <property type="match status" value="1"/>
</dbReference>
<protein>
    <recommendedName>
        <fullName evidence="1">phospholipase D</fullName>
        <ecNumber evidence="1">3.1.4.4</ecNumber>
    </recommendedName>
</protein>
<dbReference type="FunCoup" id="A0A1Y1YSM9">
    <property type="interactions" value="706"/>
</dbReference>
<dbReference type="InParanoid" id="A0A1Y1YSM9"/>
<dbReference type="Gene3D" id="3.30.870.10">
    <property type="entry name" value="Endonuclease Chain A"/>
    <property type="match status" value="2"/>
</dbReference>
<dbReference type="PANTHER" id="PTHR18896">
    <property type="entry name" value="PHOSPHOLIPASE D"/>
    <property type="match status" value="1"/>
</dbReference>
<feature type="region of interest" description="Disordered" evidence="6">
    <location>
        <begin position="688"/>
        <end position="713"/>
    </location>
</feature>
<dbReference type="AlphaFoldDB" id="A0A1Y1YSM9"/>
<keyword evidence="5" id="KW-0443">Lipid metabolism</keyword>
<dbReference type="PIRSF" id="PIRSF009376">
    <property type="entry name" value="Phospholipase_D_euk"/>
    <property type="match status" value="1"/>
</dbReference>
<proteinExistence type="predicted"/>
<dbReference type="InterPro" id="IPR015679">
    <property type="entry name" value="PLipase_D_fam"/>
</dbReference>
<dbReference type="InterPro" id="IPR001736">
    <property type="entry name" value="PLipase_D/transphosphatidylase"/>
</dbReference>
<dbReference type="OrthoDB" id="14911at2759"/>
<gene>
    <name evidence="8" type="ORF">K493DRAFT_405760</name>
</gene>
<dbReference type="Proteomes" id="UP000193498">
    <property type="component" value="Unassembled WGS sequence"/>
</dbReference>
<evidence type="ECO:0000256" key="5">
    <source>
        <dbReference type="ARBA" id="ARBA00023098"/>
    </source>
</evidence>
<feature type="domain" description="PLD phosphodiesterase" evidence="7">
    <location>
        <begin position="127"/>
        <end position="154"/>
    </location>
</feature>